<keyword evidence="2" id="KW-1185">Reference proteome</keyword>
<dbReference type="AlphaFoldDB" id="A0A392TV00"/>
<evidence type="ECO:0000313" key="1">
    <source>
        <dbReference type="EMBL" id="MCI64912.1"/>
    </source>
</evidence>
<feature type="non-terminal residue" evidence="1">
    <location>
        <position position="1"/>
    </location>
</feature>
<accession>A0A392TV00</accession>
<protein>
    <submittedName>
        <fullName evidence="1">Uncharacterized protein</fullName>
    </submittedName>
</protein>
<proteinExistence type="predicted"/>
<dbReference type="Proteomes" id="UP000265520">
    <property type="component" value="Unassembled WGS sequence"/>
</dbReference>
<dbReference type="EMBL" id="LXQA010665903">
    <property type="protein sequence ID" value="MCI64912.1"/>
    <property type="molecule type" value="Genomic_DNA"/>
</dbReference>
<sequence length="44" mass="4929">WAKALDGIDGHQVAAGKRLKSYDEQLMLIILVVDHYGMLGYSDH</sequence>
<comment type="caution">
    <text evidence="1">The sequence shown here is derived from an EMBL/GenBank/DDBJ whole genome shotgun (WGS) entry which is preliminary data.</text>
</comment>
<evidence type="ECO:0000313" key="2">
    <source>
        <dbReference type="Proteomes" id="UP000265520"/>
    </source>
</evidence>
<organism evidence="1 2">
    <name type="scientific">Trifolium medium</name>
    <dbReference type="NCBI Taxonomy" id="97028"/>
    <lineage>
        <taxon>Eukaryota</taxon>
        <taxon>Viridiplantae</taxon>
        <taxon>Streptophyta</taxon>
        <taxon>Embryophyta</taxon>
        <taxon>Tracheophyta</taxon>
        <taxon>Spermatophyta</taxon>
        <taxon>Magnoliopsida</taxon>
        <taxon>eudicotyledons</taxon>
        <taxon>Gunneridae</taxon>
        <taxon>Pentapetalae</taxon>
        <taxon>rosids</taxon>
        <taxon>fabids</taxon>
        <taxon>Fabales</taxon>
        <taxon>Fabaceae</taxon>
        <taxon>Papilionoideae</taxon>
        <taxon>50 kb inversion clade</taxon>
        <taxon>NPAAA clade</taxon>
        <taxon>Hologalegina</taxon>
        <taxon>IRL clade</taxon>
        <taxon>Trifolieae</taxon>
        <taxon>Trifolium</taxon>
    </lineage>
</organism>
<reference evidence="1 2" key="1">
    <citation type="journal article" date="2018" name="Front. Plant Sci.">
        <title>Red Clover (Trifolium pratense) and Zigzag Clover (T. medium) - A Picture of Genomic Similarities and Differences.</title>
        <authorList>
            <person name="Dluhosova J."/>
            <person name="Istvanek J."/>
            <person name="Nedelnik J."/>
            <person name="Repkova J."/>
        </authorList>
    </citation>
    <scope>NUCLEOTIDE SEQUENCE [LARGE SCALE GENOMIC DNA]</scope>
    <source>
        <strain evidence="2">cv. 10/8</strain>
        <tissue evidence="1">Leaf</tissue>
    </source>
</reference>
<name>A0A392TV00_9FABA</name>